<dbReference type="SUPFAM" id="SSF46689">
    <property type="entry name" value="Homeodomain-like"/>
    <property type="match status" value="2"/>
</dbReference>
<dbReference type="SUPFAM" id="SSF51011">
    <property type="entry name" value="Glycosyl hydrolase domain"/>
    <property type="match status" value="1"/>
</dbReference>
<keyword evidence="4" id="KW-0238">DNA-binding</keyword>
<comment type="caution">
    <text evidence="9">The sequence shown here is derived from an EMBL/GenBank/DDBJ whole genome shotgun (WGS) entry which is preliminary data.</text>
</comment>
<protein>
    <submittedName>
        <fullName evidence="9">Helix-turn-helix domain-containing protein</fullName>
    </submittedName>
</protein>
<dbReference type="Proteomes" id="UP001454086">
    <property type="component" value="Unassembled WGS sequence"/>
</dbReference>
<dbReference type="Gene3D" id="1.10.10.60">
    <property type="entry name" value="Homeodomain-like"/>
    <property type="match status" value="2"/>
</dbReference>
<dbReference type="Gene3D" id="3.20.20.80">
    <property type="entry name" value="Glycosidases"/>
    <property type="match status" value="1"/>
</dbReference>
<dbReference type="InterPro" id="IPR018060">
    <property type="entry name" value="HTH_AraC"/>
</dbReference>
<dbReference type="Pfam" id="PF01229">
    <property type="entry name" value="Glyco_hydro_39"/>
    <property type="match status" value="1"/>
</dbReference>
<sequence length="826" mass="96656">MKQKKNRDKQTGVPIPVSLYMDEGMEDGSFWHCCDEMLHMVLALQGTVFITNGDMEERLSEGELVVLNRYTPFAVRKDRGGVFLVFKLDTAYFNRFYTDFSDNIYKRHGLLGDIRLRGMLAEVVWNLQTGGTEYRMLLEAGIFQIGLELVKYYSDEKWKNGKENRNHIERIAAYIGEHYREPILLGELAGHVHLNEQYLSRHFSNLMGITISEYITSQRLYHSLELLKYTQETILEVALQCGFANAKSYYKAFRKHFNRTPAEYRQEQQRGTGDLDGGPQQLSGKPQKALRRQALETLYGYRGQVTARTPSETIHIDTAQDNGCLNKVWNRILAFGKAADGLNEETRNQLRMVQQEIPFQYVRFHGILSDEMRIYHEDEDGIPYYNFNYADELLDFLQEIGLKPFMELGFMPDKLSAERKYMFAWRANIGKPKDIIKWENLIQAFLLHLITRYGRDEVRTWYFEIWNDPDLISKLDPSPEKSGYPFLKSTYESIKKVDRELTVGGMNTFAVLMTPEIVRAYMQYIKRETIKLDFLSFSLYGVRNEDAVWKAWEDDALTNHTTDFLLPQRMIGDLYFADIEESGQIFERLGQQIRQYGFQGELIINEWNLVPDPREVINDTCFKGAYFAAGMLQISRQADAAAYWTFSDIFEEVAFKEELFHGGIGFITRNGLKKPVYYVYELMNMLRDTVAAWGDCFVATKSEDGSVTVLLFNYCRLKNYQFRQIEKEDRYHYFEEADKEVLLKLKGMNGYYIRNTYRVNREEGSVYDAWIRMGAPRSLKPDGLRFLKNKSLYHFDTREVYLTDLAVVPVHLESHEVMLMEWLPVR</sequence>
<dbReference type="Pfam" id="PF12833">
    <property type="entry name" value="HTH_18"/>
    <property type="match status" value="1"/>
</dbReference>
<dbReference type="InterPro" id="IPR018062">
    <property type="entry name" value="HTH_AraC-typ_CS"/>
</dbReference>
<dbReference type="SUPFAM" id="SSF51445">
    <property type="entry name" value="(Trans)glycosidases"/>
    <property type="match status" value="1"/>
</dbReference>
<keyword evidence="5" id="KW-0804">Transcription</keyword>
<keyword evidence="10" id="KW-1185">Reference proteome</keyword>
<reference evidence="9 10" key="1">
    <citation type="submission" date="2024-03" db="EMBL/GenBank/DDBJ databases">
        <title>Human intestinal bacterial collection.</title>
        <authorList>
            <person name="Pauvert C."/>
            <person name="Hitch T.C.A."/>
            <person name="Clavel T."/>
        </authorList>
    </citation>
    <scope>NUCLEOTIDE SEQUENCE [LARGE SCALE GENOMIC DNA]</scope>
    <source>
        <strain evidence="9 10">CLA-SR-H021</strain>
    </source>
</reference>
<gene>
    <name evidence="9" type="ORF">WMQ36_00880</name>
</gene>
<comment type="similarity">
    <text evidence="1">Belongs to the glycosyl hydrolase 39 family.</text>
</comment>
<feature type="region of interest" description="Disordered" evidence="7">
    <location>
        <begin position="264"/>
        <end position="287"/>
    </location>
</feature>
<evidence type="ECO:0000256" key="1">
    <source>
        <dbReference type="ARBA" id="ARBA00008875"/>
    </source>
</evidence>
<keyword evidence="2" id="KW-0378">Hydrolase</keyword>
<dbReference type="InterPro" id="IPR009057">
    <property type="entry name" value="Homeodomain-like_sf"/>
</dbReference>
<dbReference type="InterPro" id="IPR017853">
    <property type="entry name" value="GH"/>
</dbReference>
<evidence type="ECO:0000259" key="8">
    <source>
        <dbReference type="PROSITE" id="PS01124"/>
    </source>
</evidence>
<dbReference type="InterPro" id="IPR049166">
    <property type="entry name" value="GH39_cat"/>
</dbReference>
<evidence type="ECO:0000256" key="2">
    <source>
        <dbReference type="ARBA" id="ARBA00022801"/>
    </source>
</evidence>
<keyword evidence="3" id="KW-0805">Transcription regulation</keyword>
<proteinExistence type="inferred from homology"/>
<dbReference type="PROSITE" id="PS01124">
    <property type="entry name" value="HTH_ARAC_FAMILY_2"/>
    <property type="match status" value="1"/>
</dbReference>
<dbReference type="Gene3D" id="2.60.40.1500">
    <property type="entry name" value="Glycosyl hydrolase domain, family 39"/>
    <property type="match status" value="1"/>
</dbReference>
<dbReference type="PROSITE" id="PS00041">
    <property type="entry name" value="HTH_ARAC_FAMILY_1"/>
    <property type="match status" value="1"/>
</dbReference>
<dbReference type="InterPro" id="IPR000514">
    <property type="entry name" value="Glyco_hydro_39"/>
</dbReference>
<dbReference type="PRINTS" id="PR00745">
    <property type="entry name" value="GLHYDRLASE39"/>
</dbReference>
<evidence type="ECO:0000256" key="5">
    <source>
        <dbReference type="ARBA" id="ARBA00023163"/>
    </source>
</evidence>
<dbReference type="SMART" id="SM00342">
    <property type="entry name" value="HTH_ARAC"/>
    <property type="match status" value="1"/>
</dbReference>
<keyword evidence="6" id="KW-0326">Glycosidase</keyword>
<feature type="domain" description="HTH araC/xylS-type" evidence="8">
    <location>
        <begin position="169"/>
        <end position="267"/>
    </location>
</feature>
<accession>A0ABV1CZG2</accession>
<evidence type="ECO:0000256" key="4">
    <source>
        <dbReference type="ARBA" id="ARBA00023125"/>
    </source>
</evidence>
<dbReference type="EMBL" id="JBBMFM010000002">
    <property type="protein sequence ID" value="MEQ2423514.1"/>
    <property type="molecule type" value="Genomic_DNA"/>
</dbReference>
<dbReference type="PANTHER" id="PTHR43280:SF2">
    <property type="entry name" value="HTH-TYPE TRANSCRIPTIONAL REGULATOR EXSA"/>
    <property type="match status" value="1"/>
</dbReference>
<name>A0ABV1CZG2_9FIRM</name>
<dbReference type="PANTHER" id="PTHR43280">
    <property type="entry name" value="ARAC-FAMILY TRANSCRIPTIONAL REGULATOR"/>
    <property type="match status" value="1"/>
</dbReference>
<evidence type="ECO:0000256" key="7">
    <source>
        <dbReference type="SAM" id="MobiDB-lite"/>
    </source>
</evidence>
<evidence type="ECO:0000256" key="6">
    <source>
        <dbReference type="ARBA" id="ARBA00023295"/>
    </source>
</evidence>
<evidence type="ECO:0000256" key="3">
    <source>
        <dbReference type="ARBA" id="ARBA00023015"/>
    </source>
</evidence>
<organism evidence="9 10">
    <name type="scientific">Enterocloster hominis</name>
    <name type="common">ex Hitch et al. 2024</name>
    <dbReference type="NCBI Taxonomy" id="1917870"/>
    <lineage>
        <taxon>Bacteria</taxon>
        <taxon>Bacillati</taxon>
        <taxon>Bacillota</taxon>
        <taxon>Clostridia</taxon>
        <taxon>Lachnospirales</taxon>
        <taxon>Lachnospiraceae</taxon>
        <taxon>Enterocloster</taxon>
    </lineage>
</organism>
<evidence type="ECO:0000313" key="10">
    <source>
        <dbReference type="Proteomes" id="UP001454086"/>
    </source>
</evidence>
<dbReference type="RefSeq" id="WP_349117605.1">
    <property type="nucleotide sequence ID" value="NZ_JBBMFM010000002.1"/>
</dbReference>
<evidence type="ECO:0000313" key="9">
    <source>
        <dbReference type="EMBL" id="MEQ2423514.1"/>
    </source>
</evidence>